<dbReference type="EMBL" id="GL732677">
    <property type="protein sequence ID" value="EFX67493.1"/>
    <property type="molecule type" value="Genomic_DNA"/>
</dbReference>
<dbReference type="Proteomes" id="UP000000305">
    <property type="component" value="Unassembled WGS sequence"/>
</dbReference>
<keyword evidence="3" id="KW-1185">Reference proteome</keyword>
<keyword evidence="1" id="KW-0175">Coiled coil</keyword>
<gene>
    <name evidence="2" type="ORF">DAPPUDRAFT_115409</name>
</gene>
<evidence type="ECO:0000313" key="3">
    <source>
        <dbReference type="Proteomes" id="UP000000305"/>
    </source>
</evidence>
<accession>E9HL89</accession>
<dbReference type="InParanoid" id="E9HL89"/>
<proteinExistence type="predicted"/>
<dbReference type="AlphaFoldDB" id="E9HL89"/>
<feature type="coiled-coil region" evidence="1">
    <location>
        <begin position="96"/>
        <end position="126"/>
    </location>
</feature>
<protein>
    <submittedName>
        <fullName evidence="2">Uncharacterized protein</fullName>
    </submittedName>
</protein>
<sequence length="195" mass="22387">MTLQDDRSPNQFMKVSIFKLNLNFHLKRIKSYLTGRLQCICISGVCSGAVLLLFDVPQGSVLGPVHFTLYNSPIHVISEKIKEAQFESCTKLTAYFRKKEEELIHEKEEIQEKKELEDETQRFLERVDEEHWGRGGGKSIVGEAVHDGVRNLTVRWNNSVLPFEQVLLTAPAAVTSYLKRKKTKEEKALANKRKK</sequence>
<dbReference type="KEGG" id="dpx:DAPPUDRAFT_115409"/>
<organism evidence="2 3">
    <name type="scientific">Daphnia pulex</name>
    <name type="common">Water flea</name>
    <dbReference type="NCBI Taxonomy" id="6669"/>
    <lineage>
        <taxon>Eukaryota</taxon>
        <taxon>Metazoa</taxon>
        <taxon>Ecdysozoa</taxon>
        <taxon>Arthropoda</taxon>
        <taxon>Crustacea</taxon>
        <taxon>Branchiopoda</taxon>
        <taxon>Diplostraca</taxon>
        <taxon>Cladocera</taxon>
        <taxon>Anomopoda</taxon>
        <taxon>Daphniidae</taxon>
        <taxon>Daphnia</taxon>
    </lineage>
</organism>
<dbReference type="HOGENOM" id="CLU_1397640_0_0_1"/>
<dbReference type="OrthoDB" id="10065625at2759"/>
<evidence type="ECO:0000313" key="2">
    <source>
        <dbReference type="EMBL" id="EFX67493.1"/>
    </source>
</evidence>
<reference evidence="2 3" key="1">
    <citation type="journal article" date="2011" name="Science">
        <title>The ecoresponsive genome of Daphnia pulex.</title>
        <authorList>
            <person name="Colbourne J.K."/>
            <person name="Pfrender M.E."/>
            <person name="Gilbert D."/>
            <person name="Thomas W.K."/>
            <person name="Tucker A."/>
            <person name="Oakley T.H."/>
            <person name="Tokishita S."/>
            <person name="Aerts A."/>
            <person name="Arnold G.J."/>
            <person name="Basu M.K."/>
            <person name="Bauer D.J."/>
            <person name="Caceres C.E."/>
            <person name="Carmel L."/>
            <person name="Casola C."/>
            <person name="Choi J.H."/>
            <person name="Detter J.C."/>
            <person name="Dong Q."/>
            <person name="Dusheyko S."/>
            <person name="Eads B.D."/>
            <person name="Frohlich T."/>
            <person name="Geiler-Samerotte K.A."/>
            <person name="Gerlach D."/>
            <person name="Hatcher P."/>
            <person name="Jogdeo S."/>
            <person name="Krijgsveld J."/>
            <person name="Kriventseva E.V."/>
            <person name="Kultz D."/>
            <person name="Laforsch C."/>
            <person name="Lindquist E."/>
            <person name="Lopez J."/>
            <person name="Manak J.R."/>
            <person name="Muller J."/>
            <person name="Pangilinan J."/>
            <person name="Patwardhan R.P."/>
            <person name="Pitluck S."/>
            <person name="Pritham E.J."/>
            <person name="Rechtsteiner A."/>
            <person name="Rho M."/>
            <person name="Rogozin I.B."/>
            <person name="Sakarya O."/>
            <person name="Salamov A."/>
            <person name="Schaack S."/>
            <person name="Shapiro H."/>
            <person name="Shiga Y."/>
            <person name="Skalitzky C."/>
            <person name="Smith Z."/>
            <person name="Souvorov A."/>
            <person name="Sung W."/>
            <person name="Tang Z."/>
            <person name="Tsuchiya D."/>
            <person name="Tu H."/>
            <person name="Vos H."/>
            <person name="Wang M."/>
            <person name="Wolf Y.I."/>
            <person name="Yamagata H."/>
            <person name="Yamada T."/>
            <person name="Ye Y."/>
            <person name="Shaw J.R."/>
            <person name="Andrews J."/>
            <person name="Crease T.J."/>
            <person name="Tang H."/>
            <person name="Lucas S.M."/>
            <person name="Robertson H.M."/>
            <person name="Bork P."/>
            <person name="Koonin E.V."/>
            <person name="Zdobnov E.M."/>
            <person name="Grigoriev I.V."/>
            <person name="Lynch M."/>
            <person name="Boore J.L."/>
        </authorList>
    </citation>
    <scope>NUCLEOTIDE SEQUENCE [LARGE SCALE GENOMIC DNA]</scope>
</reference>
<name>E9HL89_DAPPU</name>
<evidence type="ECO:0000256" key="1">
    <source>
        <dbReference type="SAM" id="Coils"/>
    </source>
</evidence>